<dbReference type="CDD" id="cd04458">
    <property type="entry name" value="CSP_CDS"/>
    <property type="match status" value="1"/>
</dbReference>
<evidence type="ECO:0000313" key="3">
    <source>
        <dbReference type="EMBL" id="RKD14486.1"/>
    </source>
</evidence>
<dbReference type="PROSITE" id="PS51857">
    <property type="entry name" value="CSD_2"/>
    <property type="match status" value="1"/>
</dbReference>
<dbReference type="PRINTS" id="PR00050">
    <property type="entry name" value="COLDSHOCK"/>
</dbReference>
<reference evidence="3 4" key="1">
    <citation type="submission" date="2016-07" db="EMBL/GenBank/DDBJ databases">
        <title>Genome of Pelobium manganitolerans.</title>
        <authorList>
            <person name="Wu S."/>
            <person name="Wang G."/>
        </authorList>
    </citation>
    <scope>NUCLEOTIDE SEQUENCE [LARGE SCALE GENOMIC DNA]</scope>
    <source>
        <strain evidence="3 4">YS-25</strain>
    </source>
</reference>
<proteinExistence type="predicted"/>
<dbReference type="Pfam" id="PF00313">
    <property type="entry name" value="CSD"/>
    <property type="match status" value="1"/>
</dbReference>
<dbReference type="Proteomes" id="UP000283433">
    <property type="component" value="Unassembled WGS sequence"/>
</dbReference>
<dbReference type="GO" id="GO:0003677">
    <property type="term" value="F:DNA binding"/>
    <property type="evidence" value="ECO:0007669"/>
    <property type="project" value="UniProtKB-KW"/>
</dbReference>
<comment type="caution">
    <text evidence="3">The sequence shown here is derived from an EMBL/GenBank/DDBJ whole genome shotgun (WGS) entry which is preliminary data.</text>
</comment>
<dbReference type="OrthoDB" id="1493235at2"/>
<dbReference type="AlphaFoldDB" id="A0A419S4C2"/>
<dbReference type="InterPro" id="IPR050181">
    <property type="entry name" value="Cold_shock_domain"/>
</dbReference>
<gene>
    <name evidence="3" type="ORF">BCY91_08425</name>
</gene>
<protein>
    <submittedName>
        <fullName evidence="3">DNA-binding protein</fullName>
    </submittedName>
</protein>
<feature type="compositionally biased region" description="Basic and acidic residues" evidence="1">
    <location>
        <begin position="20"/>
        <end position="34"/>
    </location>
</feature>
<dbReference type="GO" id="GO:0005829">
    <property type="term" value="C:cytosol"/>
    <property type="evidence" value="ECO:0007669"/>
    <property type="project" value="UniProtKB-ARBA"/>
</dbReference>
<dbReference type="SMART" id="SM00357">
    <property type="entry name" value="CSP"/>
    <property type="match status" value="1"/>
</dbReference>
<dbReference type="InterPro" id="IPR011129">
    <property type="entry name" value="CSD"/>
</dbReference>
<evidence type="ECO:0000313" key="4">
    <source>
        <dbReference type="Proteomes" id="UP000283433"/>
    </source>
</evidence>
<feature type="region of interest" description="Disordered" evidence="1">
    <location>
        <begin position="1"/>
        <end position="41"/>
    </location>
</feature>
<name>A0A419S4C2_9SPHI</name>
<dbReference type="Gene3D" id="2.40.50.140">
    <property type="entry name" value="Nucleic acid-binding proteins"/>
    <property type="match status" value="1"/>
</dbReference>
<dbReference type="PANTHER" id="PTHR11544">
    <property type="entry name" value="COLD SHOCK DOMAIN CONTAINING PROTEINS"/>
    <property type="match status" value="1"/>
</dbReference>
<feature type="domain" description="CSD" evidence="2">
    <location>
        <begin position="87"/>
        <end position="148"/>
    </location>
</feature>
<sequence length="149" mass="16994">MGRSQETFSKKEKEKKRLQKRQEKQQKREERKENSAGGGLENMLAYVDEFGNITDTPPDPTRKKSVIDASSIEIAIPKQAEEDLSLPKKGKIDFFNESKGYGFIREDGTQEKYFVHVNGLTEEVREGDKVTFELEKGLKGLNAVNVKRV</sequence>
<accession>A0A419S4C2</accession>
<dbReference type="EMBL" id="MBTA01000026">
    <property type="protein sequence ID" value="RKD14486.1"/>
    <property type="molecule type" value="Genomic_DNA"/>
</dbReference>
<evidence type="ECO:0000256" key="1">
    <source>
        <dbReference type="SAM" id="MobiDB-lite"/>
    </source>
</evidence>
<keyword evidence="4" id="KW-1185">Reference proteome</keyword>
<keyword evidence="3" id="KW-0238">DNA-binding</keyword>
<dbReference type="InterPro" id="IPR012340">
    <property type="entry name" value="NA-bd_OB-fold"/>
</dbReference>
<dbReference type="InterPro" id="IPR002059">
    <property type="entry name" value="CSP_DNA-bd"/>
</dbReference>
<organism evidence="3 4">
    <name type="scientific">Pelobium manganitolerans</name>
    <dbReference type="NCBI Taxonomy" id="1842495"/>
    <lineage>
        <taxon>Bacteria</taxon>
        <taxon>Pseudomonadati</taxon>
        <taxon>Bacteroidota</taxon>
        <taxon>Sphingobacteriia</taxon>
        <taxon>Sphingobacteriales</taxon>
        <taxon>Sphingobacteriaceae</taxon>
        <taxon>Pelobium</taxon>
    </lineage>
</organism>
<evidence type="ECO:0000259" key="2">
    <source>
        <dbReference type="PROSITE" id="PS51857"/>
    </source>
</evidence>
<dbReference type="RefSeq" id="WP_120182492.1">
    <property type="nucleotide sequence ID" value="NZ_MBTA01000026.1"/>
</dbReference>
<dbReference type="SUPFAM" id="SSF50249">
    <property type="entry name" value="Nucleic acid-binding proteins"/>
    <property type="match status" value="1"/>
</dbReference>